<evidence type="ECO:0000313" key="1">
    <source>
        <dbReference type="EMBL" id="MFC3882235.1"/>
    </source>
</evidence>
<sequence length="121" mass="14117">MIDLASMGVLGKLFHKQELHRIKKEEGLAFLFDESGELLYIECVTSNLEASIYKYQPEIEFIGMIPVEGEIASLEMIKIMLSRAYYPKASDHHPFIKTIHSGCIKLFTHYKKRREKEFIYT</sequence>
<dbReference type="EMBL" id="JBHRZT010000007">
    <property type="protein sequence ID" value="MFC3882235.1"/>
    <property type="molecule type" value="Genomic_DNA"/>
</dbReference>
<reference evidence="2" key="1">
    <citation type="journal article" date="2019" name="Int. J. Syst. Evol. Microbiol.">
        <title>The Global Catalogue of Microorganisms (GCM) 10K type strain sequencing project: providing services to taxonomists for standard genome sequencing and annotation.</title>
        <authorList>
            <consortium name="The Broad Institute Genomics Platform"/>
            <consortium name="The Broad Institute Genome Sequencing Center for Infectious Disease"/>
            <person name="Wu L."/>
            <person name="Ma J."/>
        </authorList>
    </citation>
    <scope>NUCLEOTIDE SEQUENCE [LARGE SCALE GENOMIC DNA]</scope>
    <source>
        <strain evidence="2">CCUG 61889</strain>
    </source>
</reference>
<dbReference type="RefSeq" id="WP_377911513.1">
    <property type="nucleotide sequence ID" value="NZ_JBHRZT010000007.1"/>
</dbReference>
<accession>A0ABV8AX72</accession>
<name>A0ABV8AX72_9BACI</name>
<organism evidence="1 2">
    <name type="scientific">Bacillus songklensis</name>
    <dbReference type="NCBI Taxonomy" id="1069116"/>
    <lineage>
        <taxon>Bacteria</taxon>
        <taxon>Bacillati</taxon>
        <taxon>Bacillota</taxon>
        <taxon>Bacilli</taxon>
        <taxon>Bacillales</taxon>
        <taxon>Bacillaceae</taxon>
        <taxon>Bacillus</taxon>
    </lineage>
</organism>
<evidence type="ECO:0000313" key="2">
    <source>
        <dbReference type="Proteomes" id="UP001595752"/>
    </source>
</evidence>
<dbReference type="Proteomes" id="UP001595752">
    <property type="component" value="Unassembled WGS sequence"/>
</dbReference>
<comment type="caution">
    <text evidence="1">The sequence shown here is derived from an EMBL/GenBank/DDBJ whole genome shotgun (WGS) entry which is preliminary data.</text>
</comment>
<proteinExistence type="predicted"/>
<keyword evidence="2" id="KW-1185">Reference proteome</keyword>
<protein>
    <submittedName>
        <fullName evidence="1">Uncharacterized protein</fullName>
    </submittedName>
</protein>
<gene>
    <name evidence="1" type="ORF">ACFOU2_01305</name>
</gene>